<name>A0A2T5BUW5_9RHOB</name>
<evidence type="ECO:0000313" key="2">
    <source>
        <dbReference type="Proteomes" id="UP000243859"/>
    </source>
</evidence>
<accession>A0A2T5BUW5</accession>
<dbReference type="EMBL" id="QAAA01000003">
    <property type="protein sequence ID" value="PTN03314.1"/>
    <property type="molecule type" value="Genomic_DNA"/>
</dbReference>
<reference evidence="1 2" key="1">
    <citation type="submission" date="2018-04" db="EMBL/GenBank/DDBJ databases">
        <title>Genomic Encyclopedia of Archaeal and Bacterial Type Strains, Phase II (KMG-II): from individual species to whole genera.</title>
        <authorList>
            <person name="Goeker M."/>
        </authorList>
    </citation>
    <scope>NUCLEOTIDE SEQUENCE [LARGE SCALE GENOMIC DNA]</scope>
    <source>
        <strain evidence="1 2">DSM 18064</strain>
    </source>
</reference>
<dbReference type="Proteomes" id="UP000243859">
    <property type="component" value="Unassembled WGS sequence"/>
</dbReference>
<dbReference type="OrthoDB" id="7629596at2"/>
<dbReference type="Gene3D" id="3.30.160.150">
    <property type="entry name" value="Lipoprotein like domain"/>
    <property type="match status" value="1"/>
</dbReference>
<dbReference type="RefSeq" id="WP_107891154.1">
    <property type="nucleotide sequence ID" value="NZ_NHSI01000062.1"/>
</dbReference>
<dbReference type="GO" id="GO:0019867">
    <property type="term" value="C:outer membrane"/>
    <property type="evidence" value="ECO:0007669"/>
    <property type="project" value="InterPro"/>
</dbReference>
<protein>
    <submittedName>
        <fullName evidence="1">LPS-assembly lipoprotein</fullName>
    </submittedName>
</protein>
<keyword evidence="2" id="KW-1185">Reference proteome</keyword>
<keyword evidence="1" id="KW-0449">Lipoprotein</keyword>
<dbReference type="AlphaFoldDB" id="A0A2T5BUW5"/>
<dbReference type="Pfam" id="PF04390">
    <property type="entry name" value="LptE"/>
    <property type="match status" value="1"/>
</dbReference>
<dbReference type="GO" id="GO:0043165">
    <property type="term" value="P:Gram-negative-bacterium-type cell outer membrane assembly"/>
    <property type="evidence" value="ECO:0007669"/>
    <property type="project" value="InterPro"/>
</dbReference>
<proteinExistence type="predicted"/>
<comment type="caution">
    <text evidence="1">The sequence shown here is derived from an EMBL/GenBank/DDBJ whole genome shotgun (WGS) entry which is preliminary data.</text>
</comment>
<evidence type="ECO:0000313" key="1">
    <source>
        <dbReference type="EMBL" id="PTN03314.1"/>
    </source>
</evidence>
<gene>
    <name evidence="1" type="ORF">C8N32_103157</name>
</gene>
<dbReference type="InterPro" id="IPR007485">
    <property type="entry name" value="LPS_assembly_LptE"/>
</dbReference>
<organism evidence="1 2">
    <name type="scientific">Rhodovulum imhoffii</name>
    <dbReference type="NCBI Taxonomy" id="365340"/>
    <lineage>
        <taxon>Bacteria</taxon>
        <taxon>Pseudomonadati</taxon>
        <taxon>Pseudomonadota</taxon>
        <taxon>Alphaproteobacteria</taxon>
        <taxon>Rhodobacterales</taxon>
        <taxon>Paracoccaceae</taxon>
        <taxon>Rhodovulum</taxon>
    </lineage>
</organism>
<sequence length="164" mass="17352">MSSSDRRTFLSGLAAFVPAGCGFRPLHGTEGAGGDLRGRVAIAPPETRDTFVLNARLEDRLGRGEAAAYSLSYDLSTRRVSLAISRTQDTTRYNIEGALRFALRDLSTGAVVQSGQVQSFTGYSATGTPMAAQVAENDARARLMVILADQLVTRLMAGAAGRAP</sequence>